<organism evidence="10 11">
    <name type="scientific">Lentibacillus kimchii</name>
    <dbReference type="NCBI Taxonomy" id="1542911"/>
    <lineage>
        <taxon>Bacteria</taxon>
        <taxon>Bacillati</taxon>
        <taxon>Bacillota</taxon>
        <taxon>Bacilli</taxon>
        <taxon>Bacillales</taxon>
        <taxon>Bacillaceae</taxon>
        <taxon>Lentibacillus</taxon>
    </lineage>
</organism>
<reference evidence="11" key="1">
    <citation type="journal article" date="2019" name="Int. J. Syst. Evol. Microbiol.">
        <title>The Global Catalogue of Microorganisms (GCM) 10K type strain sequencing project: providing services to taxonomists for standard genome sequencing and annotation.</title>
        <authorList>
            <consortium name="The Broad Institute Genomics Platform"/>
            <consortium name="The Broad Institute Genome Sequencing Center for Infectious Disease"/>
            <person name="Wu L."/>
            <person name="Ma J."/>
        </authorList>
    </citation>
    <scope>NUCLEOTIDE SEQUENCE [LARGE SCALE GENOMIC DNA]</scope>
    <source>
        <strain evidence="11">JCM 30234</strain>
    </source>
</reference>
<evidence type="ECO:0000256" key="8">
    <source>
        <dbReference type="PIRNR" id="PIRNR028784"/>
    </source>
</evidence>
<dbReference type="Proteomes" id="UP001596620">
    <property type="component" value="Unassembled WGS sequence"/>
</dbReference>
<evidence type="ECO:0000256" key="2">
    <source>
        <dbReference type="ARBA" id="ARBA00009212"/>
    </source>
</evidence>
<evidence type="ECO:0000256" key="1">
    <source>
        <dbReference type="ARBA" id="ARBA00004651"/>
    </source>
</evidence>
<evidence type="ECO:0000256" key="6">
    <source>
        <dbReference type="ARBA" id="ARBA00022989"/>
    </source>
</evidence>
<dbReference type="PANTHER" id="PTHR34702">
    <property type="entry name" value="NA(+)/H(+) ANTIPORTER SUBUNIT F1"/>
    <property type="match status" value="1"/>
</dbReference>
<keyword evidence="8" id="KW-0406">Ion transport</keyword>
<sequence length="103" mass="10784">MNSVLNFSESVLTISALISVVAIAISLVLLLYRIIAGPTSADRAVALDAVGMSMMGLTALIAIIIPTTTLNDVVLVIGILLFIGTIGIAKYLEKGVIIDRDLD</sequence>
<comment type="caution">
    <text evidence="10">The sequence shown here is derived from an EMBL/GenBank/DDBJ whole genome shotgun (WGS) entry which is preliminary data.</text>
</comment>
<keyword evidence="8" id="KW-0050">Antiport</keyword>
<comment type="similarity">
    <text evidence="2 8">Belongs to the CPA3 antiporters (TC 2.A.63) subunit F family.</text>
</comment>
<evidence type="ECO:0000313" key="10">
    <source>
        <dbReference type="EMBL" id="MFC7748025.1"/>
    </source>
</evidence>
<keyword evidence="11" id="KW-1185">Reference proteome</keyword>
<keyword evidence="7 8" id="KW-0472">Membrane</keyword>
<dbReference type="InterPro" id="IPR007208">
    <property type="entry name" value="MrpF/PhaF-like"/>
</dbReference>
<dbReference type="EMBL" id="JBHTGR010000057">
    <property type="protein sequence ID" value="MFC7748025.1"/>
    <property type="molecule type" value="Genomic_DNA"/>
</dbReference>
<accession>A0ABW2UZP4</accession>
<name>A0ABW2UZP4_9BACI</name>
<dbReference type="RefSeq" id="WP_382360830.1">
    <property type="nucleotide sequence ID" value="NZ_JBHTGR010000057.1"/>
</dbReference>
<feature type="transmembrane region" description="Helical" evidence="9">
    <location>
        <begin position="12"/>
        <end position="32"/>
    </location>
</feature>
<dbReference type="Pfam" id="PF04066">
    <property type="entry name" value="MrpF_PhaF"/>
    <property type="match status" value="1"/>
</dbReference>
<comment type="subcellular location">
    <subcellularLocation>
        <location evidence="1 8">Cell membrane</location>
        <topology evidence="1 8">Multi-pass membrane protein</topology>
    </subcellularLocation>
</comment>
<feature type="transmembrane region" description="Helical" evidence="9">
    <location>
        <begin position="44"/>
        <end position="67"/>
    </location>
</feature>
<keyword evidence="6 9" id="KW-1133">Transmembrane helix</keyword>
<evidence type="ECO:0000256" key="4">
    <source>
        <dbReference type="ARBA" id="ARBA00022475"/>
    </source>
</evidence>
<evidence type="ECO:0000256" key="7">
    <source>
        <dbReference type="ARBA" id="ARBA00023136"/>
    </source>
</evidence>
<proteinExistence type="inferred from homology"/>
<protein>
    <submittedName>
        <fullName evidence="10">Monovalent cation/H+ antiporter complex subunit F</fullName>
    </submittedName>
</protein>
<evidence type="ECO:0000256" key="9">
    <source>
        <dbReference type="SAM" id="Phobius"/>
    </source>
</evidence>
<evidence type="ECO:0000256" key="5">
    <source>
        <dbReference type="ARBA" id="ARBA00022692"/>
    </source>
</evidence>
<keyword evidence="4 8" id="KW-1003">Cell membrane</keyword>
<gene>
    <name evidence="10" type="ORF">ACFQU8_12590</name>
</gene>
<keyword evidence="3 8" id="KW-0813">Transport</keyword>
<dbReference type="PIRSF" id="PIRSF028784">
    <property type="entry name" value="MrpF"/>
    <property type="match status" value="1"/>
</dbReference>
<dbReference type="PANTHER" id="PTHR34702:SF1">
    <property type="entry name" value="NA(+)_H(+) ANTIPORTER SUBUNIT F"/>
    <property type="match status" value="1"/>
</dbReference>
<evidence type="ECO:0000313" key="11">
    <source>
        <dbReference type="Proteomes" id="UP001596620"/>
    </source>
</evidence>
<keyword evidence="5 9" id="KW-0812">Transmembrane</keyword>
<evidence type="ECO:0000256" key="3">
    <source>
        <dbReference type="ARBA" id="ARBA00022448"/>
    </source>
</evidence>
<feature type="transmembrane region" description="Helical" evidence="9">
    <location>
        <begin position="73"/>
        <end position="92"/>
    </location>
</feature>